<evidence type="ECO:0000256" key="1">
    <source>
        <dbReference type="ARBA" id="ARBA00004651"/>
    </source>
</evidence>
<dbReference type="GO" id="GO:0015171">
    <property type="term" value="F:amino acid transmembrane transporter activity"/>
    <property type="evidence" value="ECO:0007669"/>
    <property type="project" value="TreeGrafter"/>
</dbReference>
<feature type="transmembrane region" description="Helical" evidence="6">
    <location>
        <begin position="12"/>
        <end position="33"/>
    </location>
</feature>
<dbReference type="PANTHER" id="PTHR30086">
    <property type="entry name" value="ARGININE EXPORTER PROTEIN ARGO"/>
    <property type="match status" value="1"/>
</dbReference>
<feature type="transmembrane region" description="Helical" evidence="6">
    <location>
        <begin position="157"/>
        <end position="180"/>
    </location>
</feature>
<accession>A0A317PJ64</accession>
<evidence type="ECO:0000313" key="7">
    <source>
        <dbReference type="EMBL" id="PWV98273.1"/>
    </source>
</evidence>
<keyword evidence="3 6" id="KW-0812">Transmembrane</keyword>
<dbReference type="AlphaFoldDB" id="A0A317PJ64"/>
<dbReference type="PANTHER" id="PTHR30086:SF20">
    <property type="entry name" value="ARGININE EXPORTER PROTEIN ARGO-RELATED"/>
    <property type="match status" value="1"/>
</dbReference>
<protein>
    <submittedName>
        <fullName evidence="7">Threonine/homoserine/homoserine lactone efflux protein</fullName>
    </submittedName>
</protein>
<dbReference type="Proteomes" id="UP000246352">
    <property type="component" value="Unassembled WGS sequence"/>
</dbReference>
<keyword evidence="4 6" id="KW-1133">Transmembrane helix</keyword>
<dbReference type="GO" id="GO:0005886">
    <property type="term" value="C:plasma membrane"/>
    <property type="evidence" value="ECO:0007669"/>
    <property type="project" value="UniProtKB-SubCell"/>
</dbReference>
<evidence type="ECO:0000256" key="4">
    <source>
        <dbReference type="ARBA" id="ARBA00022989"/>
    </source>
</evidence>
<proteinExistence type="predicted"/>
<evidence type="ECO:0000256" key="3">
    <source>
        <dbReference type="ARBA" id="ARBA00022692"/>
    </source>
</evidence>
<keyword evidence="2" id="KW-1003">Cell membrane</keyword>
<gene>
    <name evidence="7" type="ORF">DFR52_105254</name>
</gene>
<dbReference type="InterPro" id="IPR001123">
    <property type="entry name" value="LeuE-type"/>
</dbReference>
<dbReference type="PIRSF" id="PIRSF006324">
    <property type="entry name" value="LeuE"/>
    <property type="match status" value="1"/>
</dbReference>
<name>A0A317PJ64_9HYPH</name>
<keyword evidence="5 6" id="KW-0472">Membrane</keyword>
<evidence type="ECO:0000256" key="6">
    <source>
        <dbReference type="SAM" id="Phobius"/>
    </source>
</evidence>
<feature type="transmembrane region" description="Helical" evidence="6">
    <location>
        <begin position="45"/>
        <end position="69"/>
    </location>
</feature>
<evidence type="ECO:0000256" key="5">
    <source>
        <dbReference type="ARBA" id="ARBA00023136"/>
    </source>
</evidence>
<evidence type="ECO:0000313" key="8">
    <source>
        <dbReference type="Proteomes" id="UP000246352"/>
    </source>
</evidence>
<feature type="transmembrane region" description="Helical" evidence="6">
    <location>
        <begin position="75"/>
        <end position="93"/>
    </location>
</feature>
<reference evidence="7 8" key="1">
    <citation type="submission" date="2018-05" db="EMBL/GenBank/DDBJ databases">
        <title>Genomic Encyclopedia of Type Strains, Phase IV (KMG-IV): sequencing the most valuable type-strain genomes for metagenomic binning, comparative biology and taxonomic classification.</title>
        <authorList>
            <person name="Goeker M."/>
        </authorList>
    </citation>
    <scope>NUCLEOTIDE SEQUENCE [LARGE SCALE GENOMIC DNA]</scope>
    <source>
        <strain evidence="7 8">DSM 16791</strain>
    </source>
</reference>
<dbReference type="EMBL" id="QGTR01000005">
    <property type="protein sequence ID" value="PWV98273.1"/>
    <property type="molecule type" value="Genomic_DNA"/>
</dbReference>
<feature type="transmembrane region" description="Helical" evidence="6">
    <location>
        <begin position="192"/>
        <end position="210"/>
    </location>
</feature>
<organism evidence="7 8">
    <name type="scientific">Hoeflea marina</name>
    <dbReference type="NCBI Taxonomy" id="274592"/>
    <lineage>
        <taxon>Bacteria</taxon>
        <taxon>Pseudomonadati</taxon>
        <taxon>Pseudomonadota</taxon>
        <taxon>Alphaproteobacteria</taxon>
        <taxon>Hyphomicrobiales</taxon>
        <taxon>Rhizobiaceae</taxon>
        <taxon>Hoeflea</taxon>
    </lineage>
</organism>
<feature type="transmembrane region" description="Helical" evidence="6">
    <location>
        <begin position="131"/>
        <end position="151"/>
    </location>
</feature>
<keyword evidence="8" id="KW-1185">Reference proteome</keyword>
<sequence>MIEYLPDLSTFLAFSAASLVLAITPGPDMTLFISRSLSDGRIAGFACVLGAMTGIAIHTLLVALGLSALVVASPMGFFALKVAGAAYLLWLAVQALRKGSSLTVAHAAASGRSLGSNWAQGLGVNLLNPKIILFFMTFLPQFVAAGDPLIAGKLITLGLLFVLESVPVVIVIVLGAHGISSWLKRQPKAMRVVDCVFAAVFSLFAVRILFAHAR</sequence>
<dbReference type="Pfam" id="PF01810">
    <property type="entry name" value="LysE"/>
    <property type="match status" value="1"/>
</dbReference>
<comment type="caution">
    <text evidence="7">The sequence shown here is derived from an EMBL/GenBank/DDBJ whole genome shotgun (WGS) entry which is preliminary data.</text>
</comment>
<evidence type="ECO:0000256" key="2">
    <source>
        <dbReference type="ARBA" id="ARBA00022475"/>
    </source>
</evidence>
<comment type="subcellular location">
    <subcellularLocation>
        <location evidence="1">Cell membrane</location>
        <topology evidence="1">Multi-pass membrane protein</topology>
    </subcellularLocation>
</comment>